<reference evidence="1 2" key="1">
    <citation type="submission" date="2019-08" db="EMBL/GenBank/DDBJ databases">
        <title>Archangium and Cystobacter genomes.</title>
        <authorList>
            <person name="Chen I.-C.K."/>
            <person name="Wielgoss S."/>
        </authorList>
    </citation>
    <scope>NUCLEOTIDE SEQUENCE [LARGE SCALE GENOMIC DNA]</scope>
    <source>
        <strain evidence="1 2">Cbm 6</strain>
    </source>
</reference>
<keyword evidence="2" id="KW-1185">Reference proteome</keyword>
<evidence type="ECO:0000313" key="2">
    <source>
        <dbReference type="Proteomes" id="UP001611383"/>
    </source>
</evidence>
<protein>
    <submittedName>
        <fullName evidence="1">Uncharacterized protein</fullName>
    </submittedName>
</protein>
<proteinExistence type="predicted"/>
<gene>
    <name evidence="1" type="ORF">F0U60_52370</name>
</gene>
<dbReference type="Proteomes" id="UP001611383">
    <property type="component" value="Chromosome"/>
</dbReference>
<evidence type="ECO:0000313" key="1">
    <source>
        <dbReference type="EMBL" id="WNG51757.1"/>
    </source>
</evidence>
<accession>A0ABY9X8P6</accession>
<name>A0ABY9X8P6_9BACT</name>
<organism evidence="1 2">
    <name type="scientific">Archangium minus</name>
    <dbReference type="NCBI Taxonomy" id="83450"/>
    <lineage>
        <taxon>Bacteria</taxon>
        <taxon>Pseudomonadati</taxon>
        <taxon>Myxococcota</taxon>
        <taxon>Myxococcia</taxon>
        <taxon>Myxococcales</taxon>
        <taxon>Cystobacterineae</taxon>
        <taxon>Archangiaceae</taxon>
        <taxon>Archangium</taxon>
    </lineage>
</organism>
<sequence length="152" mass="16578">MNVQHPLEPAQMFPLLSAFGIEGDVEDGLTDSRRQVLTADFKRGHGAREIHGPRPQAALPVREESSQVGLSPVAPESRVVRRVGWFLDVVGRWVDPRIANEELGDALERIHKVAGARAPAWVLYAMAAVSAFRVLTHAVQESLRRMTGGGPG</sequence>
<dbReference type="RefSeq" id="WP_395812049.1">
    <property type="nucleotide sequence ID" value="NZ_CP043494.1"/>
</dbReference>
<dbReference type="EMBL" id="CP043494">
    <property type="protein sequence ID" value="WNG51757.1"/>
    <property type="molecule type" value="Genomic_DNA"/>
</dbReference>